<evidence type="ECO:0000313" key="1">
    <source>
        <dbReference type="EMBL" id="KAE9531973.1"/>
    </source>
</evidence>
<reference evidence="1 2" key="1">
    <citation type="submission" date="2019-08" db="EMBL/GenBank/DDBJ databases">
        <title>The genome of the soybean aphid Biotype 1, its phylome, world population structure and adaptation to the North American continent.</title>
        <authorList>
            <person name="Giordano R."/>
            <person name="Donthu R.K."/>
            <person name="Hernandez A.G."/>
            <person name="Wright C.L."/>
            <person name="Zimin A.V."/>
        </authorList>
    </citation>
    <scope>NUCLEOTIDE SEQUENCE [LARGE SCALE GENOMIC DNA]</scope>
    <source>
        <tissue evidence="1">Whole aphids</tissue>
    </source>
</reference>
<dbReference type="EMBL" id="VYZN01000040">
    <property type="protein sequence ID" value="KAE9531973.1"/>
    <property type="molecule type" value="Genomic_DNA"/>
</dbReference>
<keyword evidence="2" id="KW-1185">Reference proteome</keyword>
<organism evidence="1 2">
    <name type="scientific">Aphis glycines</name>
    <name type="common">Soybean aphid</name>
    <dbReference type="NCBI Taxonomy" id="307491"/>
    <lineage>
        <taxon>Eukaryota</taxon>
        <taxon>Metazoa</taxon>
        <taxon>Ecdysozoa</taxon>
        <taxon>Arthropoda</taxon>
        <taxon>Hexapoda</taxon>
        <taxon>Insecta</taxon>
        <taxon>Pterygota</taxon>
        <taxon>Neoptera</taxon>
        <taxon>Paraneoptera</taxon>
        <taxon>Hemiptera</taxon>
        <taxon>Sternorrhyncha</taxon>
        <taxon>Aphidomorpha</taxon>
        <taxon>Aphidoidea</taxon>
        <taxon>Aphididae</taxon>
        <taxon>Aphidini</taxon>
        <taxon>Aphis</taxon>
        <taxon>Aphis</taxon>
    </lineage>
</organism>
<dbReference type="Proteomes" id="UP000475862">
    <property type="component" value="Unassembled WGS sequence"/>
</dbReference>
<sequence>MKPAFFQNFRTMRTIRAPANDGNCSSWKHPDIVHGMRSPAALLPRFNASDADLHIMKQFAARKLLTPYGNKINSHLSGGGQPESSGAIFVASRHNKLVNHFSTSSPGEGDPNATAAATAIPRAADFPLPRAAVKDTVDLRVFSDIASINVILQQLTKHPTGCVSFIFSFNAINS</sequence>
<proteinExistence type="predicted"/>
<accession>A0A6G0TFB1</accession>
<comment type="caution">
    <text evidence="1">The sequence shown here is derived from an EMBL/GenBank/DDBJ whole genome shotgun (WGS) entry which is preliminary data.</text>
</comment>
<dbReference type="AlphaFoldDB" id="A0A6G0TFB1"/>
<gene>
    <name evidence="1" type="ORF">AGLY_010175</name>
</gene>
<name>A0A6G0TFB1_APHGL</name>
<evidence type="ECO:0000313" key="2">
    <source>
        <dbReference type="Proteomes" id="UP000475862"/>
    </source>
</evidence>
<protein>
    <submittedName>
        <fullName evidence="1">Uncharacterized protein</fullName>
    </submittedName>
</protein>